<name>A0A1Y9TM43_9RHOD</name>
<evidence type="ECO:0000313" key="1">
    <source>
        <dbReference type="EMBL" id="ARO90705.1"/>
    </source>
</evidence>
<keyword evidence="1" id="KW-0150">Chloroplast</keyword>
<reference evidence="1" key="1">
    <citation type="submission" date="2017-03" db="EMBL/GenBank/DDBJ databases">
        <title>The new red algal subphylum Proteorhodophytina comprises the largest and most divergent plastid genomes known.</title>
        <authorList>
            <person name="Munoz-Gomez S.A."/>
            <person name="Mejia-Franco F.G."/>
            <person name="Durnin K."/>
            <person name="Morgan C."/>
            <person name="Grisdale C.J."/>
            <person name="Archibald J.M."/>
            <person name="Slamovits C.H."/>
        </authorList>
    </citation>
    <scope>NUCLEOTIDE SEQUENCE</scope>
    <source>
        <strain evidence="1">NIES-2742</strain>
    </source>
</reference>
<dbReference type="Gene3D" id="3.10.20.310">
    <property type="entry name" value="membrane protein fhac"/>
    <property type="match status" value="1"/>
</dbReference>
<dbReference type="EMBL" id="KY709209">
    <property type="protein sequence ID" value="ARO90705.1"/>
    <property type="molecule type" value="Genomic_DNA"/>
</dbReference>
<dbReference type="GeneID" id="32887592"/>
<keyword evidence="1" id="KW-0934">Plastid</keyword>
<protein>
    <submittedName>
        <fullName evidence="1">Uncharacterized protein</fullName>
    </submittedName>
</protein>
<accession>A0A1Y9TM43</accession>
<sequence>MFSQYQVVEIKVSIYPILSKVLIISKKKHLIPNTVLKNIFINQVGLPKNFQQIHKSLEKILHLYISFGFKWVSIEIDHFNKNKNHLIIKIHEGEIQNIDTIYIPCETNNVSALRTQFILYILQMHKGEILNLHNLENRIIYLKNMKIVENIFYDVILLPNKKTHVILSIYRFPEQNFYLLYQNYGLKIFFHNLYYLSNIIKINQLLSNLYNFHLKSCLMFFSTTNSLEQFKFLYNDWQLFYFKYCGFQYYSRNANSYHSILIDVKYSEISSIIKIAYKYPWYHIKSKSTVYSYFNIIKSIAYKYSPISRELLMQKLPFLDFLLYKLLIYIYPSNNTYFTITLQLKTIIWKNFSYLYYPIIKYLKSYYNLYLFSINHNNILYSNLTNITQQKFTIFSINFIANELDNMNTPMHGSYSQFLYINYYTFNNHFKHIYQHFKHQIYNLFFYQDLIHLKCKRYKNIYRFILHFYASINNGSTQLLPVNHRLFLLNILTLRSYFNKPNIVYPYSWNIEIEYIIPTPYFLNFYTFMQYKTILNIKREMVIANYKYFYISQMFKEYIYHGIFLGVGIKITIPFKQIPYIYLEYILKGPNRYKLYLRM</sequence>
<proteinExistence type="predicted"/>
<geneLocation type="chloroplast" evidence="1"/>
<dbReference type="AlphaFoldDB" id="A0A1Y9TM43"/>
<organism evidence="1">
    <name type="scientific">Bulboplastis apyrenoidosa</name>
    <dbReference type="NCBI Taxonomy" id="1070855"/>
    <lineage>
        <taxon>Eukaryota</taxon>
        <taxon>Rhodophyta</taxon>
        <taxon>Rhodellophyceae</taxon>
        <taxon>Dixoniellales</taxon>
        <taxon>Dixoniellaceae</taxon>
        <taxon>Bulboplastis</taxon>
    </lineage>
</organism>
<gene>
    <name evidence="1" type="primary">orf621</name>
</gene>
<dbReference type="RefSeq" id="YP_009370216.1">
    <property type="nucleotide sequence ID" value="NC_034787.1"/>
</dbReference>